<dbReference type="RefSeq" id="WP_026682727.1">
    <property type="nucleotide sequence ID" value="NZ_CP115959.1"/>
</dbReference>
<keyword evidence="2" id="KW-1185">Reference proteome</keyword>
<dbReference type="Gene3D" id="3.20.20.140">
    <property type="entry name" value="Metal-dependent hydrolases"/>
    <property type="match status" value="1"/>
</dbReference>
<sequence length="320" mass="36271">MNVIDTHCDALVKMQVAKRERDQILKYKDSNQLTTNLLELQKGKVVVQFFAIFIKPYVPAEKKWEYALEQIEIFHSEIIGKNPTMKHIKHWQDIDTLKKGEIGAILTLEGAEPFGNELDKLEYLYSAGILLIGLTWNHANLCGDGAGVANAGGLTPLGKEVIKRNNKNGVFTDVSHASVKGFWDTIEIADYLIASHSNVRSICDHPRNLYDDQIKSMLDCQGLIHVVYNPPFINKKRVTTIADLIKHIDHLCSLGGVNNIGFGSDFDGVKTFVNKLERASHYQNLINELLKFYTEDEVKGFAYQNFLRHRPLRTTNNLFV</sequence>
<dbReference type="Pfam" id="PF01244">
    <property type="entry name" value="Peptidase_M19"/>
    <property type="match status" value="1"/>
</dbReference>
<evidence type="ECO:0000313" key="2">
    <source>
        <dbReference type="Proteomes" id="UP000675284"/>
    </source>
</evidence>
<gene>
    <name evidence="1" type="ORF">KCX74_14610</name>
</gene>
<dbReference type="InterPro" id="IPR008257">
    <property type="entry name" value="Pept_M19"/>
</dbReference>
<dbReference type="PANTHER" id="PTHR10443:SF12">
    <property type="entry name" value="DIPEPTIDASE"/>
    <property type="match status" value="1"/>
</dbReference>
<dbReference type="PROSITE" id="PS51365">
    <property type="entry name" value="RENAL_DIPEPTIDASE_2"/>
    <property type="match status" value="1"/>
</dbReference>
<evidence type="ECO:0000313" key="1">
    <source>
        <dbReference type="EMBL" id="MBR7797265.1"/>
    </source>
</evidence>
<dbReference type="AlphaFoldDB" id="A0A941IDL9"/>
<dbReference type="GO" id="GO:0006508">
    <property type="term" value="P:proteolysis"/>
    <property type="evidence" value="ECO:0007669"/>
    <property type="project" value="InterPro"/>
</dbReference>
<reference evidence="1" key="1">
    <citation type="submission" date="2021-04" db="EMBL/GenBank/DDBJ databases">
        <title>Isolation and polyphasic classification of algal microorganism.</title>
        <authorList>
            <person name="Wang S."/>
        </authorList>
    </citation>
    <scope>NUCLEOTIDE SEQUENCE</scope>
    <source>
        <strain evidence="1">720a</strain>
    </source>
</reference>
<comment type="caution">
    <text evidence="1">The sequence shown here is derived from an EMBL/GenBank/DDBJ whole genome shotgun (WGS) entry which is preliminary data.</text>
</comment>
<protein>
    <submittedName>
        <fullName evidence="1">Dipeptidase</fullName>
    </submittedName>
</protein>
<dbReference type="Proteomes" id="UP000675284">
    <property type="component" value="Unassembled WGS sequence"/>
</dbReference>
<name>A0A941IDL9_9BACI</name>
<proteinExistence type="predicted"/>
<dbReference type="CDD" id="cd01301">
    <property type="entry name" value="rDP_like"/>
    <property type="match status" value="1"/>
</dbReference>
<organism evidence="1 2">
    <name type="scientific">Virgibacillus salarius</name>
    <dbReference type="NCBI Taxonomy" id="447199"/>
    <lineage>
        <taxon>Bacteria</taxon>
        <taxon>Bacillati</taxon>
        <taxon>Bacillota</taxon>
        <taxon>Bacilli</taxon>
        <taxon>Bacillales</taxon>
        <taxon>Bacillaceae</taxon>
        <taxon>Virgibacillus</taxon>
    </lineage>
</organism>
<dbReference type="GO" id="GO:0070573">
    <property type="term" value="F:metallodipeptidase activity"/>
    <property type="evidence" value="ECO:0007669"/>
    <property type="project" value="InterPro"/>
</dbReference>
<accession>A0A941IDL9</accession>
<dbReference type="SUPFAM" id="SSF51556">
    <property type="entry name" value="Metallo-dependent hydrolases"/>
    <property type="match status" value="1"/>
</dbReference>
<dbReference type="PANTHER" id="PTHR10443">
    <property type="entry name" value="MICROSOMAL DIPEPTIDASE"/>
    <property type="match status" value="1"/>
</dbReference>
<dbReference type="InterPro" id="IPR032466">
    <property type="entry name" value="Metal_Hydrolase"/>
</dbReference>
<dbReference type="EMBL" id="JAGSOT010000048">
    <property type="protein sequence ID" value="MBR7797265.1"/>
    <property type="molecule type" value="Genomic_DNA"/>
</dbReference>